<reference evidence="3 4" key="1">
    <citation type="submission" date="2023-01" db="EMBL/GenBank/DDBJ databases">
        <title>Halorubrum ezzemoulense from Santa Pola, Spain.</title>
        <authorList>
            <person name="Feng Y."/>
            <person name="Louyakis A.S."/>
            <person name="Gogarten J.P."/>
        </authorList>
    </citation>
    <scope>NUCLEOTIDE SEQUENCE [LARGE SCALE GENOMIC DNA]</scope>
    <source>
        <strain evidence="3 4">AMM015</strain>
    </source>
</reference>
<accession>A0ABT4Z696</accession>
<keyword evidence="2" id="KW-0812">Transmembrane</keyword>
<feature type="region of interest" description="Disordered" evidence="1">
    <location>
        <begin position="149"/>
        <end position="253"/>
    </location>
</feature>
<proteinExistence type="predicted"/>
<keyword evidence="2" id="KW-1133">Transmembrane helix</keyword>
<protein>
    <submittedName>
        <fullName evidence="3">Uncharacterized protein</fullName>
    </submittedName>
</protein>
<dbReference type="EMBL" id="JAQLUK010000023">
    <property type="protein sequence ID" value="MDB2293602.1"/>
    <property type="molecule type" value="Genomic_DNA"/>
</dbReference>
<name>A0ABT4Z696_HALEZ</name>
<evidence type="ECO:0000256" key="2">
    <source>
        <dbReference type="SAM" id="Phobius"/>
    </source>
</evidence>
<feature type="compositionally biased region" description="Gly residues" evidence="1">
    <location>
        <begin position="192"/>
        <end position="201"/>
    </location>
</feature>
<dbReference type="Proteomes" id="UP001210528">
    <property type="component" value="Unassembled WGS sequence"/>
</dbReference>
<keyword evidence="2" id="KW-0472">Membrane</keyword>
<organism evidence="3 4">
    <name type="scientific">Halorubrum ezzemoulense</name>
    <name type="common">Halorubrum chaoviator</name>
    <dbReference type="NCBI Taxonomy" id="337243"/>
    <lineage>
        <taxon>Archaea</taxon>
        <taxon>Methanobacteriati</taxon>
        <taxon>Methanobacteriota</taxon>
        <taxon>Stenosarchaea group</taxon>
        <taxon>Halobacteria</taxon>
        <taxon>Halobacteriales</taxon>
        <taxon>Haloferacaceae</taxon>
        <taxon>Halorubrum</taxon>
    </lineage>
</organism>
<evidence type="ECO:0000256" key="1">
    <source>
        <dbReference type="SAM" id="MobiDB-lite"/>
    </source>
</evidence>
<evidence type="ECO:0000313" key="4">
    <source>
        <dbReference type="Proteomes" id="UP001210528"/>
    </source>
</evidence>
<feature type="transmembrane region" description="Helical" evidence="2">
    <location>
        <begin position="265"/>
        <end position="283"/>
    </location>
</feature>
<keyword evidence="4" id="KW-1185">Reference proteome</keyword>
<sequence length="299" mass="30160">MNRTVAVVIAVIILCSGAVATAAAFTDGDEVAPDSEVYLDAADSENGEQYVQIDQNDEVRIRFDTLPPGSQTRIDDLFVVGFGGYEDSEAGTTVHLESTDERVALERMDTGEIFNDGTIELQPGESVLFGAVVSTGGTGFSSTIELEVDVPDAGTGGGGSGGGGQAGGGGSQGGSGGGADTGSDDDSSSDGDSGGDGGGSGNDEPTNGDGDTPDGPTEDDEGGEEGADDPDDDTDTVSDATDPSVDPDADPESSLIELAGFGNPFSLISIGVIAMMLSLSYVYRVRIATNGFKPNTEKK</sequence>
<dbReference type="RefSeq" id="WP_271943553.1">
    <property type="nucleotide sequence ID" value="NZ_JAQLTZ010000007.1"/>
</dbReference>
<gene>
    <name evidence="3" type="ORF">PM085_15190</name>
</gene>
<feature type="compositionally biased region" description="Gly residues" evidence="1">
    <location>
        <begin position="154"/>
        <end position="180"/>
    </location>
</feature>
<evidence type="ECO:0000313" key="3">
    <source>
        <dbReference type="EMBL" id="MDB2293602.1"/>
    </source>
</evidence>
<comment type="caution">
    <text evidence="3">The sequence shown here is derived from an EMBL/GenBank/DDBJ whole genome shotgun (WGS) entry which is preliminary data.</text>
</comment>
<feature type="compositionally biased region" description="Acidic residues" evidence="1">
    <location>
        <begin position="216"/>
        <end position="236"/>
    </location>
</feature>
<feature type="compositionally biased region" description="Low complexity" evidence="1">
    <location>
        <begin position="203"/>
        <end position="215"/>
    </location>
</feature>